<accession>A0A553H0J5</accession>
<evidence type="ECO:0000313" key="1">
    <source>
        <dbReference type="EMBL" id="TRX75275.1"/>
    </source>
</evidence>
<evidence type="ECO:0000313" key="2">
    <source>
        <dbReference type="Proteomes" id="UP000315235"/>
    </source>
</evidence>
<proteinExistence type="predicted"/>
<keyword evidence="2" id="KW-1185">Reference proteome</keyword>
<organism evidence="1 2">
    <name type="scientific">Pseudomonas mangiferae</name>
    <dbReference type="NCBI Taxonomy" id="2593654"/>
    <lineage>
        <taxon>Bacteria</taxon>
        <taxon>Pseudomonadati</taxon>
        <taxon>Pseudomonadota</taxon>
        <taxon>Gammaproteobacteria</taxon>
        <taxon>Pseudomonadales</taxon>
        <taxon>Pseudomonadaceae</taxon>
        <taxon>Pseudomonas</taxon>
    </lineage>
</organism>
<comment type="caution">
    <text evidence="1">The sequence shown here is derived from an EMBL/GenBank/DDBJ whole genome shotgun (WGS) entry which is preliminary data.</text>
</comment>
<gene>
    <name evidence="1" type="ORF">FM069_09285</name>
</gene>
<dbReference type="Proteomes" id="UP000315235">
    <property type="component" value="Unassembled WGS sequence"/>
</dbReference>
<dbReference type="OrthoDB" id="9793802at2"/>
<dbReference type="EMBL" id="VJOY01000005">
    <property type="protein sequence ID" value="TRX75275.1"/>
    <property type="molecule type" value="Genomic_DNA"/>
</dbReference>
<protein>
    <submittedName>
        <fullName evidence="1">Baseplate J protein</fullName>
    </submittedName>
</protein>
<reference evidence="1 2" key="1">
    <citation type="submission" date="2019-07" db="EMBL/GenBank/DDBJ databases">
        <title>Pseudomonas mangiferae sp. nov., isolated from bark of mango tree in Thailand.</title>
        <authorList>
            <person name="Srisuk N."/>
            <person name="Anurat P."/>
        </authorList>
    </citation>
    <scope>NUCLEOTIDE SEQUENCE [LARGE SCALE GENOMIC DNA]</scope>
    <source>
        <strain evidence="1 2">DMKU_BBB3-04</strain>
    </source>
</reference>
<name>A0A553H0J5_9PSED</name>
<dbReference type="PIRSF" id="PIRSF020481">
    <property type="entry name" value="BAP"/>
    <property type="match status" value="1"/>
</dbReference>
<dbReference type="RefSeq" id="WP_143488018.1">
    <property type="nucleotide sequence ID" value="NZ_VJOY01000005.1"/>
</dbReference>
<sequence length="278" mass="29865">MTTTLPAPDIVEILDFEQILATRKAALLSLLPAAEQQAMAARLALESEPLTKLLQESAYREMLLRARINDAARANLIVYATGLDLDHIGQLFGLPRFTREADERYRQRLLLRIAAMAGNGTREHYIGVAMAVSTQVVTAAVLQPTPGRVDIALWLAPGADSAALLAATWAAFDAPGVKMLGVDLSVRLAVARAVNITARIWREASAPTNLVARIATAFPQQLAAYAQLGRSVSRSWIVSALHREGVARVELDLPADIAIGADQYATLGALDLIDRGVA</sequence>
<dbReference type="AlphaFoldDB" id="A0A553H0J5"/>
<dbReference type="InterPro" id="IPR014507">
    <property type="entry name" value="Baseplate_assembly_J_pred"/>
</dbReference>